<reference evidence="3 4" key="1">
    <citation type="journal article" date="2016" name="Nat. Commun.">
        <title>Thousands of microbial genomes shed light on interconnected biogeochemical processes in an aquifer system.</title>
        <authorList>
            <person name="Anantharaman K."/>
            <person name="Brown C.T."/>
            <person name="Hug L.A."/>
            <person name="Sharon I."/>
            <person name="Castelle C.J."/>
            <person name="Probst A.J."/>
            <person name="Thomas B.C."/>
            <person name="Singh A."/>
            <person name="Wilkins M.J."/>
            <person name="Karaoz U."/>
            <person name="Brodie E.L."/>
            <person name="Williams K.H."/>
            <person name="Hubbard S.S."/>
            <person name="Banfield J.F."/>
        </authorList>
    </citation>
    <scope>NUCLEOTIDE SEQUENCE [LARGE SCALE GENOMIC DNA]</scope>
</reference>
<dbReference type="Gene3D" id="3.30.870.10">
    <property type="entry name" value="Endonuclease Chain A"/>
    <property type="match status" value="1"/>
</dbReference>
<evidence type="ECO:0008006" key="5">
    <source>
        <dbReference type="Google" id="ProtNLM"/>
    </source>
</evidence>
<dbReference type="InterPro" id="IPR019065">
    <property type="entry name" value="RE_NgoFVII_N"/>
</dbReference>
<proteinExistence type="predicted"/>
<evidence type="ECO:0000313" key="3">
    <source>
        <dbReference type="EMBL" id="OGI65285.1"/>
    </source>
</evidence>
<comment type="caution">
    <text evidence="3">The sequence shown here is derived from an EMBL/GenBank/DDBJ whole genome shotgun (WGS) entry which is preliminary data.</text>
</comment>
<dbReference type="Pfam" id="PF09565">
    <property type="entry name" value="RE_NgoFVII"/>
    <property type="match status" value="1"/>
</dbReference>
<dbReference type="InterPro" id="IPR048923">
    <property type="entry name" value="RE_NgoFVII_C"/>
</dbReference>
<dbReference type="Proteomes" id="UP000177370">
    <property type="component" value="Unassembled WGS sequence"/>
</dbReference>
<evidence type="ECO:0000259" key="2">
    <source>
        <dbReference type="Pfam" id="PF20731"/>
    </source>
</evidence>
<gene>
    <name evidence="3" type="ORF">A2647_04410</name>
</gene>
<organism evidence="3 4">
    <name type="scientific">Candidatus Nomurabacteria bacterium RIFCSPHIGHO2_01_FULL_40_24b</name>
    <dbReference type="NCBI Taxonomy" id="1801739"/>
    <lineage>
        <taxon>Bacteria</taxon>
        <taxon>Candidatus Nomuraibacteriota</taxon>
    </lineage>
</organism>
<dbReference type="EMBL" id="MFTP01000022">
    <property type="protein sequence ID" value="OGI65285.1"/>
    <property type="molecule type" value="Genomic_DNA"/>
</dbReference>
<feature type="domain" description="Restriction endonuclease type II NgoFVII N-terminal" evidence="1">
    <location>
        <begin position="1"/>
        <end position="91"/>
    </location>
</feature>
<dbReference type="Pfam" id="PF20731">
    <property type="entry name" value="RE_NgoFVII_C"/>
    <property type="match status" value="1"/>
</dbReference>
<name>A0A1F6V6P0_9BACT</name>
<dbReference type="AlphaFoldDB" id="A0A1F6V6P0"/>
<accession>A0A1F6V6P0</accession>
<sequence>MHGREGFTQAQYEAAIDLATFLKDKGIGSVHVSTAFKFHGKTYLFSKAEKPIPVSGMMGSSNLGNILDSRQWEVDALFKEENILSELNTLHEELIKKASKDILNWPKPESFIETPDLLKDRIDVDKADEEEYRKIESTLTDRVFDLPLKTEAKSNLNAYFGKGRLATKTGAIRPRHWYEVELIVPIEITQADGYPEQDSIIRVYTDDGWQFNCKIQGDYGKNFRSEGDLRTLGRWIKGRLERAGCLKVGQPVTPEVLQKYGRTTISLKETADPKVWLLDFSR</sequence>
<evidence type="ECO:0000313" key="4">
    <source>
        <dbReference type="Proteomes" id="UP000177370"/>
    </source>
</evidence>
<evidence type="ECO:0000259" key="1">
    <source>
        <dbReference type="Pfam" id="PF09565"/>
    </source>
</evidence>
<protein>
    <recommendedName>
        <fullName evidence="5">NgoFVII family restriction endonuclease</fullName>
    </recommendedName>
</protein>
<feature type="domain" description="Restriction endonuclease type II NgoFVII C-terminal B3-like DNA-binding" evidence="2">
    <location>
        <begin position="137"/>
        <end position="269"/>
    </location>
</feature>